<evidence type="ECO:0008006" key="4">
    <source>
        <dbReference type="Google" id="ProtNLM"/>
    </source>
</evidence>
<organism evidence="2 3">
    <name type="scientific">Novilysobacter erysipheiresistens</name>
    <dbReference type="NCBI Taxonomy" id="1749332"/>
    <lineage>
        <taxon>Bacteria</taxon>
        <taxon>Pseudomonadati</taxon>
        <taxon>Pseudomonadota</taxon>
        <taxon>Gammaproteobacteria</taxon>
        <taxon>Lysobacterales</taxon>
        <taxon>Lysobacteraceae</taxon>
        <taxon>Novilysobacter</taxon>
    </lineage>
</organism>
<comment type="caution">
    <text evidence="2">The sequence shown here is derived from an EMBL/GenBank/DDBJ whole genome shotgun (WGS) entry which is preliminary data.</text>
</comment>
<feature type="non-terminal residue" evidence="2">
    <location>
        <position position="160"/>
    </location>
</feature>
<sequence>MKSGDLIPLLLALVGCTTARPLAPMAEQVDISALLANPVAYQDKLVHITGAVVARFEAEFICPSAGQIDSDRSKECLWLAPGIGEGFAPEELPRFHKKIVVLIGRFNKDFLGHMGAYGGTIVPIHVQIIGSHSKGDIPPAPPEPSSNNSFKPNPLRRFVQ</sequence>
<accession>A0ABU7Z235</accession>
<protein>
    <recommendedName>
        <fullName evidence="4">Lipoprotein</fullName>
    </recommendedName>
</protein>
<name>A0ABU7Z235_9GAMM</name>
<evidence type="ECO:0000256" key="1">
    <source>
        <dbReference type="SAM" id="MobiDB-lite"/>
    </source>
</evidence>
<evidence type="ECO:0000313" key="2">
    <source>
        <dbReference type="EMBL" id="MEG3185257.1"/>
    </source>
</evidence>
<dbReference type="RefSeq" id="WP_332618383.1">
    <property type="nucleotide sequence ID" value="NZ_JAXGFP010000023.1"/>
</dbReference>
<evidence type="ECO:0000313" key="3">
    <source>
        <dbReference type="Proteomes" id="UP001355056"/>
    </source>
</evidence>
<reference evidence="2 3" key="1">
    <citation type="journal article" date="2016" name="Int. J. Syst. Evol. Microbiol.">
        <title>Lysobacter erysipheiresistens sp. nov., an antagonist of powdery mildew, isolated from tobacco-cultivated soil.</title>
        <authorList>
            <person name="Xie B."/>
            <person name="Li T."/>
            <person name="Lin X."/>
            <person name="Wang C.J."/>
            <person name="Chen Y.J."/>
            <person name="Liu W.J."/>
            <person name="Zhao Z.W."/>
        </authorList>
    </citation>
    <scope>NUCLEOTIDE SEQUENCE [LARGE SCALE GENOMIC DNA]</scope>
    <source>
        <strain evidence="2 3">RS-LYSO-3</strain>
    </source>
</reference>
<dbReference type="EMBL" id="JAXGFP010000023">
    <property type="protein sequence ID" value="MEG3185257.1"/>
    <property type="molecule type" value="Genomic_DNA"/>
</dbReference>
<proteinExistence type="predicted"/>
<dbReference type="PROSITE" id="PS51257">
    <property type="entry name" value="PROKAR_LIPOPROTEIN"/>
    <property type="match status" value="1"/>
</dbReference>
<keyword evidence="3" id="KW-1185">Reference proteome</keyword>
<feature type="region of interest" description="Disordered" evidence="1">
    <location>
        <begin position="133"/>
        <end position="160"/>
    </location>
</feature>
<dbReference type="Proteomes" id="UP001355056">
    <property type="component" value="Unassembled WGS sequence"/>
</dbReference>
<gene>
    <name evidence="2" type="ORF">SNE34_14750</name>
</gene>